<name>I4ANT6_BERLS</name>
<keyword evidence="1 4" id="KW-0808">Transferase</keyword>
<proteinExistence type="predicted"/>
<dbReference type="KEGG" id="fli:Fleli_3292"/>
<evidence type="ECO:0000313" key="4">
    <source>
        <dbReference type="EMBL" id="AFM05621.1"/>
    </source>
</evidence>
<dbReference type="HOGENOM" id="CLU_056607_7_1_10"/>
<dbReference type="EMBL" id="CP003345">
    <property type="protein sequence ID" value="AFM05621.1"/>
    <property type="molecule type" value="Genomic_DNA"/>
</dbReference>
<protein>
    <submittedName>
        <fullName evidence="4">Acetyltransferase, N-acetylglutamate synthase</fullName>
    </submittedName>
</protein>
<dbReference type="InterPro" id="IPR000182">
    <property type="entry name" value="GNAT_dom"/>
</dbReference>
<evidence type="ECO:0000256" key="1">
    <source>
        <dbReference type="ARBA" id="ARBA00022679"/>
    </source>
</evidence>
<dbReference type="CDD" id="cd04301">
    <property type="entry name" value="NAT_SF"/>
    <property type="match status" value="1"/>
</dbReference>
<dbReference type="GO" id="GO:0016747">
    <property type="term" value="F:acyltransferase activity, transferring groups other than amino-acyl groups"/>
    <property type="evidence" value="ECO:0007669"/>
    <property type="project" value="InterPro"/>
</dbReference>
<evidence type="ECO:0000313" key="5">
    <source>
        <dbReference type="Proteomes" id="UP000006054"/>
    </source>
</evidence>
<dbReference type="OrthoDB" id="2352823at2"/>
<reference evidence="5" key="1">
    <citation type="submission" date="2012-06" db="EMBL/GenBank/DDBJ databases">
        <title>The complete genome of Flexibacter litoralis DSM 6794.</title>
        <authorList>
            <person name="Lucas S."/>
            <person name="Copeland A."/>
            <person name="Lapidus A."/>
            <person name="Glavina del Rio T."/>
            <person name="Dalin E."/>
            <person name="Tice H."/>
            <person name="Bruce D."/>
            <person name="Goodwin L."/>
            <person name="Pitluck S."/>
            <person name="Peters L."/>
            <person name="Ovchinnikova G."/>
            <person name="Lu M."/>
            <person name="Kyrpides N."/>
            <person name="Mavromatis K."/>
            <person name="Ivanova N."/>
            <person name="Brettin T."/>
            <person name="Detter J.C."/>
            <person name="Han C."/>
            <person name="Larimer F."/>
            <person name="Land M."/>
            <person name="Hauser L."/>
            <person name="Markowitz V."/>
            <person name="Cheng J.-F."/>
            <person name="Hugenholtz P."/>
            <person name="Woyke T."/>
            <person name="Wu D."/>
            <person name="Spring S."/>
            <person name="Lang E."/>
            <person name="Kopitz M."/>
            <person name="Brambilla E."/>
            <person name="Klenk H.-P."/>
            <person name="Eisen J.A."/>
        </authorList>
    </citation>
    <scope>NUCLEOTIDE SEQUENCE [LARGE SCALE GENOMIC DNA]</scope>
    <source>
        <strain evidence="5">ATCC 23117 / DSM 6794 / NBRC 15988 / NCIMB 1366 / Sio-4</strain>
    </source>
</reference>
<accession>I4ANT6</accession>
<gene>
    <name evidence="4" type="ordered locus">Fleli_3292</name>
</gene>
<dbReference type="InterPro" id="IPR016181">
    <property type="entry name" value="Acyl_CoA_acyltransferase"/>
</dbReference>
<dbReference type="AlphaFoldDB" id="I4ANT6"/>
<dbReference type="eggNOG" id="COG0456">
    <property type="taxonomic scope" value="Bacteria"/>
</dbReference>
<dbReference type="PANTHER" id="PTHR43877:SF2">
    <property type="entry name" value="AMINOALKYLPHOSPHONATE N-ACETYLTRANSFERASE-RELATED"/>
    <property type="match status" value="1"/>
</dbReference>
<dbReference type="Proteomes" id="UP000006054">
    <property type="component" value="Chromosome"/>
</dbReference>
<organism evidence="4 5">
    <name type="scientific">Bernardetia litoralis (strain ATCC 23117 / DSM 6794 / NBRC 15988 / NCIMB 1366 / Fx l1 / Sio-4)</name>
    <name type="common">Flexibacter litoralis</name>
    <dbReference type="NCBI Taxonomy" id="880071"/>
    <lineage>
        <taxon>Bacteria</taxon>
        <taxon>Pseudomonadati</taxon>
        <taxon>Bacteroidota</taxon>
        <taxon>Cytophagia</taxon>
        <taxon>Cytophagales</taxon>
        <taxon>Bernardetiaceae</taxon>
        <taxon>Bernardetia</taxon>
    </lineage>
</organism>
<dbReference type="PANTHER" id="PTHR43877">
    <property type="entry name" value="AMINOALKYLPHOSPHONATE N-ACETYLTRANSFERASE-RELATED-RELATED"/>
    <property type="match status" value="1"/>
</dbReference>
<dbReference type="PROSITE" id="PS51186">
    <property type="entry name" value="GNAT"/>
    <property type="match status" value="1"/>
</dbReference>
<sequence>MLEFRVIEHNSKDYWDTVHLRELVLRQPLGMRFSSEELELENNSYHIAAYDENKKIVGAAMFVPLSSTKLKMRQVVIADDWQGRGIGKELIEFAETFARSKGYKIIEANVRQTAIGFYEKLNYQKQGKEFMEVGISHIKVEKNLN</sequence>
<evidence type="ECO:0000256" key="2">
    <source>
        <dbReference type="ARBA" id="ARBA00023315"/>
    </source>
</evidence>
<dbReference type="InterPro" id="IPR050832">
    <property type="entry name" value="Bact_Acetyltransf"/>
</dbReference>
<dbReference type="Gene3D" id="3.40.630.30">
    <property type="match status" value="1"/>
</dbReference>
<dbReference type="STRING" id="880071.Fleli_3292"/>
<dbReference type="Pfam" id="PF13673">
    <property type="entry name" value="Acetyltransf_10"/>
    <property type="match status" value="1"/>
</dbReference>
<keyword evidence="2" id="KW-0012">Acyltransferase</keyword>
<feature type="domain" description="N-acetyltransferase" evidence="3">
    <location>
        <begin position="2"/>
        <end position="145"/>
    </location>
</feature>
<dbReference type="SUPFAM" id="SSF55729">
    <property type="entry name" value="Acyl-CoA N-acyltransferases (Nat)"/>
    <property type="match status" value="1"/>
</dbReference>
<keyword evidence="5" id="KW-1185">Reference proteome</keyword>
<evidence type="ECO:0000259" key="3">
    <source>
        <dbReference type="PROSITE" id="PS51186"/>
    </source>
</evidence>
<dbReference type="RefSeq" id="WP_014799049.1">
    <property type="nucleotide sequence ID" value="NC_018018.1"/>
</dbReference>